<dbReference type="InterPro" id="IPR029016">
    <property type="entry name" value="GAF-like_dom_sf"/>
</dbReference>
<dbReference type="PANTHER" id="PTHR24421">
    <property type="entry name" value="NITRATE/NITRITE SENSOR PROTEIN NARX-RELATED"/>
    <property type="match status" value="1"/>
</dbReference>
<feature type="transmembrane region" description="Helical" evidence="4">
    <location>
        <begin position="270"/>
        <end position="292"/>
    </location>
</feature>
<accession>A0A0A0J5W8</accession>
<evidence type="ECO:0000256" key="1">
    <source>
        <dbReference type="ARBA" id="ARBA00022679"/>
    </source>
</evidence>
<feature type="transmembrane region" description="Helical" evidence="4">
    <location>
        <begin position="102"/>
        <end position="126"/>
    </location>
</feature>
<dbReference type="SUPFAM" id="SSF55874">
    <property type="entry name" value="ATPase domain of HSP90 chaperone/DNA topoisomerase II/histidine kinase"/>
    <property type="match status" value="1"/>
</dbReference>
<keyword evidence="7" id="KW-1185">Reference proteome</keyword>
<dbReference type="GO" id="GO:0016020">
    <property type="term" value="C:membrane"/>
    <property type="evidence" value="ECO:0007669"/>
    <property type="project" value="InterPro"/>
</dbReference>
<dbReference type="Pfam" id="PF07730">
    <property type="entry name" value="HisKA_3"/>
    <property type="match status" value="1"/>
</dbReference>
<gene>
    <name evidence="6" type="ORF">N802_10615</name>
</gene>
<proteinExistence type="predicted"/>
<dbReference type="STRING" id="1385520.N802_10615"/>
<dbReference type="PANTHER" id="PTHR24421:SF61">
    <property type="entry name" value="OXYGEN SENSOR HISTIDINE KINASE NREB"/>
    <property type="match status" value="1"/>
</dbReference>
<dbReference type="InterPro" id="IPR036890">
    <property type="entry name" value="HATPase_C_sf"/>
</dbReference>
<dbReference type="Gene3D" id="3.30.565.10">
    <property type="entry name" value="Histidine kinase-like ATPase, C-terminal domain"/>
    <property type="match status" value="1"/>
</dbReference>
<sequence>MAWLLAAGSLVLVAAAPLFLLGEVMDRPGVHGENAPGEHVTFVVIVAAFTLSGAWLVRARPRNPIGWILLASGVLQAVQRSTELYGTRAVTDPDQSLPLGLTALWVASWTWMPSLLIVVAVLPGLYPSGRPASRLWVWQIRLAATAIALVALAVMTTQGGVDDAVDGTRLPWDLPAWWPWVVGILAAASLAVAVAIAVVGTLVRVVRATSPERQQLLLLLVAITAMVGTVFLPLEFVFPVAYAAVPVAVMVGVLRYRLLGIEVALRKTLLYVPLTLMIALIIGGTTTVLARLLPDGPLALLIGSGVVAALFFPISGFLRRGVDRFILGGRADPLGAVTRVTSDVESSGHDPVASMLDAVTAATGATYATVTDASGAVLAATGAESASLTEAPLLHGGDRLGTLRIAPRKGERRVTDQDARLVAALAPHFAVVLRSQQLTQELDRERRRVTTATLAERDRLRRDLHDGLGPSLSGIALGIQAATQSLDHDPAASRVVLDRTRAEAERAVAEIRRVLQGLRPSVLDERSLVDALHQAASSMGFGQPGHPLLSLDSTPLPVLRPEVEETAFRIVAESLNNVARHSGAAHCTVSFTSTHGDLRIGIVDDGHWHQPSSEDGVGVPSMHRRATDLGGHLSVIPGPDGTVVEATLPMEAR</sequence>
<keyword evidence="4" id="KW-0472">Membrane</keyword>
<feature type="transmembrane region" description="Helical" evidence="4">
    <location>
        <begin position="298"/>
        <end position="318"/>
    </location>
</feature>
<reference evidence="6 7" key="1">
    <citation type="submission" date="2013-08" db="EMBL/GenBank/DDBJ databases">
        <title>The genome sequence of Knoellia sinensis.</title>
        <authorList>
            <person name="Zhu W."/>
            <person name="Wang G."/>
        </authorList>
    </citation>
    <scope>NUCLEOTIDE SEQUENCE [LARGE SCALE GENOMIC DNA]</scope>
    <source>
        <strain evidence="6 7">KCTC 19936</strain>
    </source>
</reference>
<evidence type="ECO:0000256" key="2">
    <source>
        <dbReference type="ARBA" id="ARBA00022777"/>
    </source>
</evidence>
<keyword evidence="1" id="KW-0808">Transferase</keyword>
<dbReference type="CDD" id="cd16917">
    <property type="entry name" value="HATPase_UhpB-NarQ-NarX-like"/>
    <property type="match status" value="1"/>
</dbReference>
<feature type="transmembrane region" description="Helical" evidence="4">
    <location>
        <begin position="240"/>
        <end position="258"/>
    </location>
</feature>
<dbReference type="GO" id="GO:0046983">
    <property type="term" value="F:protein dimerization activity"/>
    <property type="evidence" value="ECO:0007669"/>
    <property type="project" value="InterPro"/>
</dbReference>
<dbReference type="AlphaFoldDB" id="A0A0A0J5W8"/>
<feature type="transmembrane region" description="Helical" evidence="4">
    <location>
        <begin position="215"/>
        <end position="234"/>
    </location>
</feature>
<keyword evidence="3" id="KW-0902">Two-component regulatory system</keyword>
<feature type="transmembrane region" description="Helical" evidence="4">
    <location>
        <begin position="64"/>
        <end position="82"/>
    </location>
</feature>
<feature type="transmembrane region" description="Helical" evidence="4">
    <location>
        <begin position="138"/>
        <end position="157"/>
    </location>
</feature>
<dbReference type="Proteomes" id="UP000030002">
    <property type="component" value="Unassembled WGS sequence"/>
</dbReference>
<organism evidence="6 7">
    <name type="scientific">Knoellia sinensis KCTC 19936</name>
    <dbReference type="NCBI Taxonomy" id="1385520"/>
    <lineage>
        <taxon>Bacteria</taxon>
        <taxon>Bacillati</taxon>
        <taxon>Actinomycetota</taxon>
        <taxon>Actinomycetes</taxon>
        <taxon>Micrococcales</taxon>
        <taxon>Intrasporangiaceae</taxon>
        <taxon>Knoellia</taxon>
    </lineage>
</organism>
<comment type="caution">
    <text evidence="6">The sequence shown here is derived from an EMBL/GenBank/DDBJ whole genome shotgun (WGS) entry which is preliminary data.</text>
</comment>
<evidence type="ECO:0000259" key="5">
    <source>
        <dbReference type="Pfam" id="PF07730"/>
    </source>
</evidence>
<keyword evidence="4" id="KW-0812">Transmembrane</keyword>
<feature type="transmembrane region" description="Helical" evidence="4">
    <location>
        <begin position="177"/>
        <end position="203"/>
    </location>
</feature>
<dbReference type="SUPFAM" id="SSF55781">
    <property type="entry name" value="GAF domain-like"/>
    <property type="match status" value="1"/>
</dbReference>
<keyword evidence="2" id="KW-0418">Kinase</keyword>
<dbReference type="eggNOG" id="COG4585">
    <property type="taxonomic scope" value="Bacteria"/>
</dbReference>
<feature type="transmembrane region" description="Helical" evidence="4">
    <location>
        <begin position="39"/>
        <end position="57"/>
    </location>
</feature>
<evidence type="ECO:0000256" key="3">
    <source>
        <dbReference type="ARBA" id="ARBA00023012"/>
    </source>
</evidence>
<keyword evidence="4" id="KW-1133">Transmembrane helix</keyword>
<evidence type="ECO:0000313" key="6">
    <source>
        <dbReference type="EMBL" id="KGN32169.1"/>
    </source>
</evidence>
<protein>
    <recommendedName>
        <fullName evidence="5">Signal transduction histidine kinase subgroup 3 dimerisation and phosphoacceptor domain-containing protein</fullName>
    </recommendedName>
</protein>
<dbReference type="InterPro" id="IPR011712">
    <property type="entry name" value="Sig_transdc_His_kin_sub3_dim/P"/>
</dbReference>
<name>A0A0A0J5W8_9MICO</name>
<feature type="domain" description="Signal transduction histidine kinase subgroup 3 dimerisation and phosphoacceptor" evidence="5">
    <location>
        <begin position="456"/>
        <end position="523"/>
    </location>
</feature>
<evidence type="ECO:0000256" key="4">
    <source>
        <dbReference type="SAM" id="Phobius"/>
    </source>
</evidence>
<dbReference type="Gene3D" id="1.20.5.1930">
    <property type="match status" value="1"/>
</dbReference>
<dbReference type="Gene3D" id="3.30.450.40">
    <property type="match status" value="1"/>
</dbReference>
<dbReference type="GO" id="GO:0000155">
    <property type="term" value="F:phosphorelay sensor kinase activity"/>
    <property type="evidence" value="ECO:0007669"/>
    <property type="project" value="InterPro"/>
</dbReference>
<dbReference type="EMBL" id="AVPJ01000008">
    <property type="protein sequence ID" value="KGN32169.1"/>
    <property type="molecule type" value="Genomic_DNA"/>
</dbReference>
<dbReference type="InterPro" id="IPR050482">
    <property type="entry name" value="Sensor_HK_TwoCompSys"/>
</dbReference>
<evidence type="ECO:0000313" key="7">
    <source>
        <dbReference type="Proteomes" id="UP000030002"/>
    </source>
</evidence>